<dbReference type="EMBL" id="LGGX01000034">
    <property type="protein sequence ID" value="KUK85961.1"/>
    <property type="molecule type" value="Genomic_DNA"/>
</dbReference>
<evidence type="ECO:0000313" key="2">
    <source>
        <dbReference type="EMBL" id="KUK85961.1"/>
    </source>
</evidence>
<accession>A0A124G004</accession>
<dbReference type="PANTHER" id="PTHR30548:SF2">
    <property type="entry name" value="2-HYDROXYACYL-COA DEHYDRATASE,D-COMPONENT"/>
    <property type="match status" value="1"/>
</dbReference>
<evidence type="ECO:0000313" key="3">
    <source>
        <dbReference type="Proteomes" id="UP000053467"/>
    </source>
</evidence>
<gene>
    <name evidence="2" type="ORF">XE03_1802</name>
</gene>
<sequence length="422" mass="49055">MDNRNNDNLKDKIISLLAQYPFTYSLFQNFGNFYFRKSNQSFLFWLQFFTQQLENAYQRKKPVVWANIFTPSELLYALDVIPIYPEMISASVASIGLANYFIEKAESNFYLPDLCSFYRVASGMYLRNCLPKPDMVISTSLLCDGSVRFFQNVSRYYHCDYFLIDPPYEENEKAFIYLTKELESLKKWVTERAGRQFSLDTFQNSLALANESRLLIQRINHLRESSPAPLSGWDALAYQMYMYFSSLGSEAGVEFYEILSQEVEKHVAQGEGVINQEKARVLWLHQLRPYYPNIIWQTLLDYDTVIAFEEISQVWWSEYNLAEPFLSLAKKILTNPGAGPVNRRISSILNLIEKYHIDGVIHFNQRGCRQSCGGASLIKEFLKMKKIPMLILDGDGIDARNYSEGQTRTRLEAFLEIINQKN</sequence>
<organism evidence="2 3">
    <name type="scientific">candidate division TA06 bacterium 34_109</name>
    <dbReference type="NCBI Taxonomy" id="1635277"/>
    <lineage>
        <taxon>Bacteria</taxon>
        <taxon>Bacteria division TA06</taxon>
    </lineage>
</organism>
<proteinExistence type="inferred from homology"/>
<dbReference type="Gene3D" id="3.40.50.11890">
    <property type="match status" value="1"/>
</dbReference>
<reference evidence="3" key="1">
    <citation type="journal article" date="2015" name="MBio">
        <title>Genome-Resolved Metagenomic Analysis Reveals Roles for Candidate Phyla and Other Microbial Community Members in Biogeochemical Transformations in Oil Reservoirs.</title>
        <authorList>
            <person name="Hu P."/>
            <person name="Tom L."/>
            <person name="Singh A."/>
            <person name="Thomas B.C."/>
            <person name="Baker B.J."/>
            <person name="Piceno Y.M."/>
            <person name="Andersen G.L."/>
            <person name="Banfield J.F."/>
        </authorList>
    </citation>
    <scope>NUCLEOTIDE SEQUENCE [LARGE SCALE GENOMIC DNA]</scope>
</reference>
<dbReference type="Pfam" id="PF06050">
    <property type="entry name" value="HGD-D"/>
    <property type="match status" value="1"/>
</dbReference>
<dbReference type="AlphaFoldDB" id="A0A124G004"/>
<name>A0A124G004_UNCT6</name>
<evidence type="ECO:0000256" key="1">
    <source>
        <dbReference type="ARBA" id="ARBA00005806"/>
    </source>
</evidence>
<dbReference type="Gene3D" id="3.40.50.11900">
    <property type="match status" value="1"/>
</dbReference>
<dbReference type="Proteomes" id="UP000053467">
    <property type="component" value="Unassembled WGS sequence"/>
</dbReference>
<comment type="similarity">
    <text evidence="1">Belongs to the FldB/FldC dehydratase alpha/beta subunit family.</text>
</comment>
<dbReference type="InterPro" id="IPR010327">
    <property type="entry name" value="FldB/FldC_alpha/beta"/>
</dbReference>
<protein>
    <submittedName>
        <fullName evidence="2">2-hydroxyglutaryl-CoA dehydratase D-component</fullName>
    </submittedName>
</protein>
<dbReference type="PANTHER" id="PTHR30548">
    <property type="entry name" value="2-HYDROXYGLUTARYL-COA DEHYDRATASE, D-COMPONENT-RELATED"/>
    <property type="match status" value="1"/>
</dbReference>
<comment type="caution">
    <text evidence="2">The sequence shown here is derived from an EMBL/GenBank/DDBJ whole genome shotgun (WGS) entry which is preliminary data.</text>
</comment>